<comment type="similarity">
    <text evidence="2">Belongs to the binding-protein-dependent transport system permease family. CysTW subfamily.</text>
</comment>
<dbReference type="Pfam" id="PF12501">
    <property type="entry name" value="DUF3708"/>
    <property type="match status" value="1"/>
</dbReference>
<comment type="subcellular location">
    <subcellularLocation>
        <location evidence="1">Cell membrane</location>
        <topology evidence="1">Multi-pass membrane protein</topology>
    </subcellularLocation>
</comment>
<dbReference type="Gene3D" id="3.40.50.300">
    <property type="entry name" value="P-loop containing nucleotide triphosphate hydrolases"/>
    <property type="match status" value="2"/>
</dbReference>
<feature type="transmembrane region" description="Helical" evidence="8">
    <location>
        <begin position="334"/>
        <end position="358"/>
    </location>
</feature>
<dbReference type="GO" id="GO:0005524">
    <property type="term" value="F:ATP binding"/>
    <property type="evidence" value="ECO:0007669"/>
    <property type="project" value="UniProtKB-KW"/>
</dbReference>
<feature type="transmembrane region" description="Helical" evidence="8">
    <location>
        <begin position="733"/>
        <end position="755"/>
    </location>
</feature>
<evidence type="ECO:0000256" key="8">
    <source>
        <dbReference type="SAM" id="Phobius"/>
    </source>
</evidence>
<evidence type="ECO:0000256" key="5">
    <source>
        <dbReference type="ARBA" id="ARBA00022692"/>
    </source>
</evidence>
<keyword evidence="7 8" id="KW-0472">Membrane</keyword>
<dbReference type="Pfam" id="PF00528">
    <property type="entry name" value="BPD_transp_1"/>
    <property type="match status" value="2"/>
</dbReference>
<feature type="transmembrane region" description="Helical" evidence="8">
    <location>
        <begin position="193"/>
        <end position="218"/>
    </location>
</feature>
<feature type="transmembrane region" description="Helical" evidence="8">
    <location>
        <begin position="879"/>
        <end position="898"/>
    </location>
</feature>
<name>A0ABP0PP66_9DINO</name>
<sequence>MSTSAIVLGLLLAGIACYVFGTWRARQIARKSEAKPHSRPGYYGAYLAVWTVLPALILVLVWGGFERTAVRSLVANQLPESVQALSSAEQTLVLGRIDSISRGIPLLSPDELEVIKRVRLGFSTTDDAKRILGSKGVVMGSAPQTYMIAAAYDQVGYETTSRWLATGIAALLAICGFAYACSRMSPKLRARNAVETVVLGGLISASTIAVLTTVGIIFSMLFETIHFFSFVSPADFFFGTVWDPRFSAPGLSGEGQFGLLPLFWGTLYISTVAMFVAVPVGLLAAIYMSEYASPRVRTLAKPALEILAGIPTIVYGLFALITFGPFLRDAGASVGLSISASSVMTAGIVMGVMIIPFVSSLSDDIINAVPQSLRDGSYGLGATQSETIKRVVFPAALPGIVGAVLLAVSRAIGETMIVVLAAGIAATLTINPFEPVTTITVKIVSQLTGDLEFNSPQTLVAFALGLTLFTITLCLNIYALYVVRKYREQKGITRRYAAERRFRLYGIAAIGFALAFLVFLFGSIVSNGYTAFVQTSFKLDVNLDPEVIDPSGKQSKKDIRMADYTLLARRALAAQLGVDPKDRPVMRDIRGLLSRDVDIQIRRVVEADPSLIGQTVPVWVLAHGQVDSLMKGQVDRTLTASQRRISDRQLEWLDKAEAEGFLSKRFNTGLFTNGASSSPETAGIGVAMVGSLFMMMTVVLLAVPLGVAAAVYLEEFAPKNVLTDTIEVNINNLAAVPSIVFGLLGLAIFINMAGLPRSASLVGGLVLTLMTLPTIIIATRAALKAVPPSIREAAYGVGASKIQTITHHVLPLAIPGILTGTIVGLAQALGETAPLLMIGMVAFVVEYPTTPLDPATALPVQIFMWATSAERGFVERTSGAAMILVFVLICMNLLAVILRRRFERAPERNRRNPRPRRHGVHRTFRLRKVDVKGKIEIDGEDIYDASLDPVLLRARVGMVFQKPNPFPKSIYENIAYGPRIHGLANSKAELDEIIAKSLERAGLWNEVEELIDELKQNYCIVIVTHSMQQAARVSQRTAFFHLGILVEEGETNDIFTNPQDQRTQDYITGRFG</sequence>
<evidence type="ECO:0000313" key="10">
    <source>
        <dbReference type="EMBL" id="CAK9077818.1"/>
    </source>
</evidence>
<evidence type="ECO:0000256" key="3">
    <source>
        <dbReference type="ARBA" id="ARBA00022448"/>
    </source>
</evidence>
<proteinExistence type="inferred from homology"/>
<dbReference type="InterPro" id="IPR035906">
    <property type="entry name" value="MetI-like_sf"/>
</dbReference>
<dbReference type="Proteomes" id="UP001642464">
    <property type="component" value="Unassembled WGS sequence"/>
</dbReference>
<feature type="transmembrane region" description="Helical" evidence="8">
    <location>
        <begin position="163"/>
        <end position="181"/>
    </location>
</feature>
<dbReference type="InterPro" id="IPR022182">
    <property type="entry name" value="PstC_N"/>
</dbReference>
<dbReference type="CDD" id="cd06261">
    <property type="entry name" value="TM_PBP2"/>
    <property type="match status" value="2"/>
</dbReference>
<accession>A0ABP0PP66</accession>
<comment type="caution">
    <text evidence="10">The sequence shown here is derived from an EMBL/GenBank/DDBJ whole genome shotgun (WGS) entry which is preliminary data.</text>
</comment>
<reference evidence="10 11" key="1">
    <citation type="submission" date="2024-02" db="EMBL/GenBank/DDBJ databases">
        <authorList>
            <person name="Chen Y."/>
            <person name="Shah S."/>
            <person name="Dougan E. K."/>
            <person name="Thang M."/>
            <person name="Chan C."/>
        </authorList>
    </citation>
    <scope>NUCLEOTIDE SEQUENCE [LARGE SCALE GENOMIC DNA]</scope>
</reference>
<keyword evidence="6 8" id="KW-1133">Transmembrane helix</keyword>
<feature type="transmembrane region" description="Helical" evidence="8">
    <location>
        <begin position="459"/>
        <end position="483"/>
    </location>
</feature>
<dbReference type="InterPro" id="IPR024573">
    <property type="entry name" value="DUF3333"/>
</dbReference>
<dbReference type="InterPro" id="IPR005672">
    <property type="entry name" value="Phosphate_PstA"/>
</dbReference>
<feature type="transmembrane region" description="Helical" evidence="8">
    <location>
        <begin position="809"/>
        <end position="830"/>
    </location>
</feature>
<dbReference type="Pfam" id="PF11812">
    <property type="entry name" value="DUF3333"/>
    <property type="match status" value="1"/>
</dbReference>
<dbReference type="InterPro" id="IPR011864">
    <property type="entry name" value="Phosphate_PstC"/>
</dbReference>
<dbReference type="InterPro" id="IPR027417">
    <property type="entry name" value="P-loop_NTPase"/>
</dbReference>
<feature type="transmembrane region" description="Helical" evidence="8">
    <location>
        <begin position="686"/>
        <end position="713"/>
    </location>
</feature>
<dbReference type="NCBIfam" id="TIGR02138">
    <property type="entry name" value="phosphate_pstC"/>
    <property type="match status" value="1"/>
</dbReference>
<dbReference type="PANTHER" id="PTHR43470:SF5">
    <property type="entry name" value="PHOSPHATE TRANSPORT SYSTEM PERMEASE PROTEIN PSTA"/>
    <property type="match status" value="1"/>
</dbReference>
<keyword evidence="4" id="KW-1003">Cell membrane</keyword>
<evidence type="ECO:0000259" key="9">
    <source>
        <dbReference type="PROSITE" id="PS50928"/>
    </source>
</evidence>
<evidence type="ECO:0000256" key="1">
    <source>
        <dbReference type="ARBA" id="ARBA00004651"/>
    </source>
</evidence>
<feature type="transmembrane region" description="Helical" evidence="8">
    <location>
        <begin position="306"/>
        <end position="327"/>
    </location>
</feature>
<feature type="domain" description="ABC transmembrane type-1" evidence="9">
    <location>
        <begin position="688"/>
        <end position="895"/>
    </location>
</feature>
<dbReference type="InterPro" id="IPR000515">
    <property type="entry name" value="MetI-like"/>
</dbReference>
<organism evidence="10 11">
    <name type="scientific">Durusdinium trenchii</name>
    <dbReference type="NCBI Taxonomy" id="1381693"/>
    <lineage>
        <taxon>Eukaryota</taxon>
        <taxon>Sar</taxon>
        <taxon>Alveolata</taxon>
        <taxon>Dinophyceae</taxon>
        <taxon>Suessiales</taxon>
        <taxon>Symbiodiniaceae</taxon>
        <taxon>Durusdinium</taxon>
    </lineage>
</organism>
<keyword evidence="10" id="KW-0547">Nucleotide-binding</keyword>
<evidence type="ECO:0000313" key="11">
    <source>
        <dbReference type="Proteomes" id="UP001642464"/>
    </source>
</evidence>
<dbReference type="PANTHER" id="PTHR43470">
    <property type="entry name" value="PHOSPHATE TRANSPORT SYSTEM PERMEASE PROTEIN PSTA-RELATED"/>
    <property type="match status" value="1"/>
</dbReference>
<dbReference type="SUPFAM" id="SSF52540">
    <property type="entry name" value="P-loop containing nucleoside triphosphate hydrolases"/>
    <property type="match status" value="1"/>
</dbReference>
<evidence type="ECO:0000256" key="6">
    <source>
        <dbReference type="ARBA" id="ARBA00022989"/>
    </source>
</evidence>
<feature type="transmembrane region" description="Helical" evidence="8">
    <location>
        <begin position="262"/>
        <end position="286"/>
    </location>
</feature>
<evidence type="ECO:0000256" key="2">
    <source>
        <dbReference type="ARBA" id="ARBA00007069"/>
    </source>
</evidence>
<feature type="transmembrane region" description="Helical" evidence="8">
    <location>
        <begin position="6"/>
        <end position="23"/>
    </location>
</feature>
<dbReference type="NCBIfam" id="TIGR00974">
    <property type="entry name" value="3a0107s02c"/>
    <property type="match status" value="1"/>
</dbReference>
<feature type="domain" description="ABC transmembrane type-1" evidence="9">
    <location>
        <begin position="263"/>
        <end position="479"/>
    </location>
</feature>
<dbReference type="SUPFAM" id="SSF161098">
    <property type="entry name" value="MetI-like"/>
    <property type="match status" value="2"/>
</dbReference>
<dbReference type="Gene3D" id="1.10.3720.10">
    <property type="entry name" value="MetI-like"/>
    <property type="match status" value="2"/>
</dbReference>
<dbReference type="EMBL" id="CAXAMM010037891">
    <property type="protein sequence ID" value="CAK9077818.1"/>
    <property type="molecule type" value="Genomic_DNA"/>
</dbReference>
<gene>
    <name evidence="10" type="ORF">SCF082_LOCUS37292</name>
</gene>
<keyword evidence="5 8" id="KW-0812">Transmembrane</keyword>
<evidence type="ECO:0000256" key="7">
    <source>
        <dbReference type="ARBA" id="ARBA00023136"/>
    </source>
</evidence>
<feature type="transmembrane region" description="Helical" evidence="8">
    <location>
        <begin position="43"/>
        <end position="65"/>
    </location>
</feature>
<keyword evidence="11" id="KW-1185">Reference proteome</keyword>
<feature type="transmembrane region" description="Helical" evidence="8">
    <location>
        <begin position="761"/>
        <end position="783"/>
    </location>
</feature>
<protein>
    <submittedName>
        <fullName evidence="10">Phosphate import ATP-binding protein PstB (ABC phosphate transporter) (Phosphate-transporting ATPase)</fullName>
    </submittedName>
</protein>
<feature type="transmembrane region" description="Helical" evidence="8">
    <location>
        <begin position="391"/>
        <end position="408"/>
    </location>
</feature>
<keyword evidence="3" id="KW-0813">Transport</keyword>
<keyword evidence="10" id="KW-0067">ATP-binding</keyword>
<feature type="transmembrane region" description="Helical" evidence="8">
    <location>
        <begin position="504"/>
        <end position="525"/>
    </location>
</feature>
<dbReference type="PROSITE" id="PS50928">
    <property type="entry name" value="ABC_TM1"/>
    <property type="match status" value="2"/>
</dbReference>
<evidence type="ECO:0000256" key="4">
    <source>
        <dbReference type="ARBA" id="ARBA00022475"/>
    </source>
</evidence>